<reference evidence="8" key="1">
    <citation type="submission" date="2019-01" db="EMBL/GenBank/DDBJ databases">
        <authorList>
            <consortium name="Genoscope - CEA"/>
            <person name="William W."/>
        </authorList>
    </citation>
    <scope>NUCLEOTIDE SEQUENCE</scope>
    <source>
        <strain evidence="8">CR-1</strain>
    </source>
</reference>
<comment type="similarity">
    <text evidence="1 6 7">Belongs to the universal ribosomal protein uS17 family.</text>
</comment>
<dbReference type="GO" id="GO:0019843">
    <property type="term" value="F:rRNA binding"/>
    <property type="evidence" value="ECO:0007669"/>
    <property type="project" value="UniProtKB-UniRule"/>
</dbReference>
<evidence type="ECO:0000256" key="7">
    <source>
        <dbReference type="RuleBase" id="RU003872"/>
    </source>
</evidence>
<dbReference type="PROSITE" id="PS00056">
    <property type="entry name" value="RIBOSOMAL_S17"/>
    <property type="match status" value="1"/>
</dbReference>
<dbReference type="InterPro" id="IPR019979">
    <property type="entry name" value="Ribosomal_uS17_CS"/>
</dbReference>
<dbReference type="PANTHER" id="PTHR10744:SF1">
    <property type="entry name" value="SMALL RIBOSOMAL SUBUNIT PROTEIN US17M"/>
    <property type="match status" value="1"/>
</dbReference>
<dbReference type="SUPFAM" id="SSF50249">
    <property type="entry name" value="Nucleic acid-binding proteins"/>
    <property type="match status" value="1"/>
</dbReference>
<evidence type="ECO:0000256" key="1">
    <source>
        <dbReference type="ARBA" id="ARBA00010254"/>
    </source>
</evidence>
<dbReference type="InterPro" id="IPR012340">
    <property type="entry name" value="NA-bd_OB-fold"/>
</dbReference>
<dbReference type="GO" id="GO:0006412">
    <property type="term" value="P:translation"/>
    <property type="evidence" value="ECO:0007669"/>
    <property type="project" value="UniProtKB-UniRule"/>
</dbReference>
<keyword evidence="2 6" id="KW-0699">rRNA-binding</keyword>
<dbReference type="CDD" id="cd00364">
    <property type="entry name" value="Ribosomal_uS17"/>
    <property type="match status" value="1"/>
</dbReference>
<evidence type="ECO:0000256" key="5">
    <source>
        <dbReference type="ARBA" id="ARBA00023274"/>
    </source>
</evidence>
<keyword evidence="3 6" id="KW-0694">RNA-binding</keyword>
<dbReference type="InterPro" id="IPR019984">
    <property type="entry name" value="Ribosomal_uS17_bact/chlr"/>
</dbReference>
<protein>
    <recommendedName>
        <fullName evidence="6">Small ribosomal subunit protein uS17</fullName>
    </recommendedName>
</protein>
<evidence type="ECO:0000256" key="2">
    <source>
        <dbReference type="ARBA" id="ARBA00022730"/>
    </source>
</evidence>
<dbReference type="GO" id="GO:0003735">
    <property type="term" value="F:structural constituent of ribosome"/>
    <property type="evidence" value="ECO:0007669"/>
    <property type="project" value="UniProtKB-UniRule"/>
</dbReference>
<sequence>MEKQRTKRQVVGTVLSNKMDKTAIVLVERLMKHKTYHKYVKRRAKYAAHDENNICGIGDKVRITESRPVSKKKRWRVSEIVEKAV</sequence>
<dbReference type="AlphaFoldDB" id="A0A484HPK8"/>
<dbReference type="Pfam" id="PF00366">
    <property type="entry name" value="Ribosomal_S17"/>
    <property type="match status" value="1"/>
</dbReference>
<evidence type="ECO:0000256" key="4">
    <source>
        <dbReference type="ARBA" id="ARBA00022980"/>
    </source>
</evidence>
<dbReference type="PANTHER" id="PTHR10744">
    <property type="entry name" value="40S RIBOSOMAL PROTEIN S11 FAMILY MEMBER"/>
    <property type="match status" value="1"/>
</dbReference>
<dbReference type="NCBIfam" id="NF004123">
    <property type="entry name" value="PRK05610.1"/>
    <property type="match status" value="1"/>
</dbReference>
<dbReference type="InterPro" id="IPR000266">
    <property type="entry name" value="Ribosomal_uS17"/>
</dbReference>
<organism evidence="8">
    <name type="scientific">uncultured Desulfobacteraceae bacterium</name>
    <dbReference type="NCBI Taxonomy" id="218296"/>
    <lineage>
        <taxon>Bacteria</taxon>
        <taxon>Pseudomonadati</taxon>
        <taxon>Thermodesulfobacteriota</taxon>
        <taxon>Desulfobacteria</taxon>
        <taxon>Desulfobacterales</taxon>
        <taxon>Desulfobacteraceae</taxon>
        <taxon>environmental samples</taxon>
    </lineage>
</organism>
<gene>
    <name evidence="6 8" type="primary">rpsQ</name>
    <name evidence="8" type="ORF">EPICR_50071</name>
</gene>
<dbReference type="EMBL" id="CAACVI010000045">
    <property type="protein sequence ID" value="VEN74795.1"/>
    <property type="molecule type" value="Genomic_DNA"/>
</dbReference>
<evidence type="ECO:0000256" key="3">
    <source>
        <dbReference type="ARBA" id="ARBA00022884"/>
    </source>
</evidence>
<dbReference type="PRINTS" id="PR00973">
    <property type="entry name" value="RIBOSOMALS17"/>
</dbReference>
<comment type="function">
    <text evidence="6">One of the primary rRNA binding proteins, it binds specifically to the 5'-end of 16S ribosomal RNA.</text>
</comment>
<dbReference type="NCBIfam" id="TIGR03635">
    <property type="entry name" value="uS17_bact"/>
    <property type="match status" value="1"/>
</dbReference>
<name>A0A484HPK8_9BACT</name>
<comment type="subunit">
    <text evidence="6">Part of the 30S ribosomal subunit.</text>
</comment>
<dbReference type="GO" id="GO:0022627">
    <property type="term" value="C:cytosolic small ribosomal subunit"/>
    <property type="evidence" value="ECO:0007669"/>
    <property type="project" value="UniProtKB-UniRule"/>
</dbReference>
<accession>A0A484HPK8</accession>
<proteinExistence type="inferred from homology"/>
<dbReference type="Gene3D" id="2.40.50.140">
    <property type="entry name" value="Nucleic acid-binding proteins"/>
    <property type="match status" value="1"/>
</dbReference>
<evidence type="ECO:0000256" key="6">
    <source>
        <dbReference type="HAMAP-Rule" id="MF_01345"/>
    </source>
</evidence>
<evidence type="ECO:0000313" key="8">
    <source>
        <dbReference type="EMBL" id="VEN74795.1"/>
    </source>
</evidence>
<dbReference type="HAMAP" id="MF_01345_B">
    <property type="entry name" value="Ribosomal_uS17_B"/>
    <property type="match status" value="1"/>
</dbReference>
<keyword evidence="4 6" id="KW-0689">Ribosomal protein</keyword>
<keyword evidence="5 6" id="KW-0687">Ribonucleoprotein</keyword>